<evidence type="ECO:0000313" key="12">
    <source>
        <dbReference type="EMBL" id="CAF4039017.1"/>
    </source>
</evidence>
<evidence type="ECO:0000313" key="9">
    <source>
        <dbReference type="EMBL" id="CAF3803931.1"/>
    </source>
</evidence>
<dbReference type="Proteomes" id="UP000681720">
    <property type="component" value="Unassembled WGS sequence"/>
</dbReference>
<evidence type="ECO:0000313" key="14">
    <source>
        <dbReference type="Proteomes" id="UP000663866"/>
    </source>
</evidence>
<dbReference type="Proteomes" id="UP000676336">
    <property type="component" value="Unassembled WGS sequence"/>
</dbReference>
<evidence type="ECO:0000313" key="8">
    <source>
        <dbReference type="EMBL" id="CAF3789368.1"/>
    </source>
</evidence>
<dbReference type="AlphaFoldDB" id="A0A815QUD1"/>
<dbReference type="Proteomes" id="UP000663866">
    <property type="component" value="Unassembled WGS sequence"/>
</dbReference>
<keyword evidence="2" id="KW-0472">Membrane</keyword>
<dbReference type="Proteomes" id="UP000663842">
    <property type="component" value="Unassembled WGS sequence"/>
</dbReference>
<dbReference type="EMBL" id="CAJNRF010007754">
    <property type="protein sequence ID" value="CAF2094576.1"/>
    <property type="molecule type" value="Genomic_DNA"/>
</dbReference>
<feature type="transmembrane region" description="Helical" evidence="2">
    <location>
        <begin position="62"/>
        <end position="81"/>
    </location>
</feature>
<dbReference type="EMBL" id="CAJOBJ010000199">
    <property type="protein sequence ID" value="CAF3803931.1"/>
    <property type="molecule type" value="Genomic_DNA"/>
</dbReference>
<dbReference type="EMBL" id="CAJOBH010000775">
    <property type="protein sequence ID" value="CAF3816553.1"/>
    <property type="molecule type" value="Genomic_DNA"/>
</dbReference>
<evidence type="ECO:0000313" key="11">
    <source>
        <dbReference type="EMBL" id="CAF3822148.1"/>
    </source>
</evidence>
<dbReference type="Proteomes" id="UP000663824">
    <property type="component" value="Unassembled WGS sequence"/>
</dbReference>
<feature type="transmembrane region" description="Helical" evidence="2">
    <location>
        <begin position="109"/>
        <end position="137"/>
    </location>
</feature>
<dbReference type="EMBL" id="CAJNRG010002111">
    <property type="protein sequence ID" value="CAF2043490.1"/>
    <property type="molecule type" value="Genomic_DNA"/>
</dbReference>
<dbReference type="EMBL" id="CAJNRE010011357">
    <property type="protein sequence ID" value="CAF2100770.1"/>
    <property type="molecule type" value="Genomic_DNA"/>
</dbReference>
<gene>
    <name evidence="10" type="ORF">BYL167_LOCUS3847</name>
    <name evidence="3" type="ORF">CJN711_LOCUS14460</name>
    <name evidence="9" type="ORF">GIL414_LOCUS1248</name>
    <name evidence="4" type="ORF">KQP761_LOCUS12823</name>
    <name evidence="7" type="ORF">MBJ925_LOCUS22227</name>
    <name evidence="12" type="ORF">OVN521_LOCUS17269</name>
    <name evidence="8" type="ORF">SMN809_LOCUS548</name>
    <name evidence="11" type="ORF">UXM345_LOCUS6061</name>
    <name evidence="6" type="ORF">WKI299_LOCUS18905</name>
    <name evidence="5" type="ORF">XDN619_LOCUS7156</name>
</gene>
<dbReference type="Proteomes" id="UP000663887">
    <property type="component" value="Unassembled WGS sequence"/>
</dbReference>
<dbReference type="EMBL" id="CAJNOW010005876">
    <property type="protein sequence ID" value="CAF1466654.1"/>
    <property type="molecule type" value="Genomic_DNA"/>
</dbReference>
<dbReference type="OrthoDB" id="10040335at2759"/>
<dbReference type="EMBL" id="CAJOBF010000467">
    <property type="protein sequence ID" value="CAF3822148.1"/>
    <property type="molecule type" value="Genomic_DNA"/>
</dbReference>
<dbReference type="EMBL" id="CAJOBI010000059">
    <property type="protein sequence ID" value="CAF3789368.1"/>
    <property type="molecule type" value="Genomic_DNA"/>
</dbReference>
<reference evidence="4" key="1">
    <citation type="submission" date="2021-02" db="EMBL/GenBank/DDBJ databases">
        <authorList>
            <person name="Nowell W R."/>
        </authorList>
    </citation>
    <scope>NUCLEOTIDE SEQUENCE</scope>
</reference>
<dbReference type="Proteomes" id="UP000663855">
    <property type="component" value="Unassembled WGS sequence"/>
</dbReference>
<name>A0A815QUD1_9BILA</name>
<evidence type="ECO:0000313" key="5">
    <source>
        <dbReference type="EMBL" id="CAF2043490.1"/>
    </source>
</evidence>
<evidence type="ECO:0000256" key="1">
    <source>
        <dbReference type="SAM" id="MobiDB-lite"/>
    </source>
</evidence>
<dbReference type="Proteomes" id="UP000681967">
    <property type="component" value="Unassembled WGS sequence"/>
</dbReference>
<evidence type="ECO:0000313" key="6">
    <source>
        <dbReference type="EMBL" id="CAF2094576.1"/>
    </source>
</evidence>
<organism evidence="4 13">
    <name type="scientific">Rotaria magnacalcarata</name>
    <dbReference type="NCBI Taxonomy" id="392030"/>
    <lineage>
        <taxon>Eukaryota</taxon>
        <taxon>Metazoa</taxon>
        <taxon>Spiralia</taxon>
        <taxon>Gnathifera</taxon>
        <taxon>Rotifera</taxon>
        <taxon>Eurotatoria</taxon>
        <taxon>Bdelloidea</taxon>
        <taxon>Philodinida</taxon>
        <taxon>Philodinidae</taxon>
        <taxon>Rotaria</taxon>
    </lineage>
</organism>
<feature type="compositionally biased region" description="Basic residues" evidence="1">
    <location>
        <begin position="28"/>
        <end position="44"/>
    </location>
</feature>
<evidence type="ECO:0000313" key="13">
    <source>
        <dbReference type="Proteomes" id="UP000663834"/>
    </source>
</evidence>
<evidence type="ECO:0000256" key="2">
    <source>
        <dbReference type="SAM" id="Phobius"/>
    </source>
</evidence>
<dbReference type="Proteomes" id="UP000663834">
    <property type="component" value="Unassembled WGS sequence"/>
</dbReference>
<sequence length="142" mass="16105">MSEKNSNCFETQTSPIILAATDLQLKKPHNNKKKNPIRLQKSKPPKNSVKVKPTIINIHYKWALILTIFCFFIIGPVWALYKTSELRRLIKRQELKAAERLSVKMSTVLVLSTIIGAVAWTGLLFCSVGLLLTGILLKKQYI</sequence>
<feature type="region of interest" description="Disordered" evidence="1">
    <location>
        <begin position="28"/>
        <end position="48"/>
    </location>
</feature>
<evidence type="ECO:0000313" key="7">
    <source>
        <dbReference type="EMBL" id="CAF2100770.1"/>
    </source>
</evidence>
<protein>
    <submittedName>
        <fullName evidence="4">Uncharacterized protein</fullName>
    </submittedName>
</protein>
<evidence type="ECO:0000313" key="3">
    <source>
        <dbReference type="EMBL" id="CAF1250390.1"/>
    </source>
</evidence>
<evidence type="ECO:0000313" key="10">
    <source>
        <dbReference type="EMBL" id="CAF3816553.1"/>
    </source>
</evidence>
<proteinExistence type="predicted"/>
<dbReference type="EMBL" id="CAJOBG010002977">
    <property type="protein sequence ID" value="CAF4039017.1"/>
    <property type="molecule type" value="Genomic_DNA"/>
</dbReference>
<evidence type="ECO:0000313" key="4">
    <source>
        <dbReference type="EMBL" id="CAF1466654.1"/>
    </source>
</evidence>
<comment type="caution">
    <text evidence="4">The sequence shown here is derived from an EMBL/GenBank/DDBJ whole genome shotgun (WGS) entry which is preliminary data.</text>
</comment>
<accession>A0A815QUD1</accession>
<dbReference type="EMBL" id="CAJNOV010006535">
    <property type="protein sequence ID" value="CAF1250390.1"/>
    <property type="molecule type" value="Genomic_DNA"/>
</dbReference>
<keyword evidence="2" id="KW-1133">Transmembrane helix</keyword>
<dbReference type="Proteomes" id="UP000663856">
    <property type="component" value="Unassembled WGS sequence"/>
</dbReference>
<keyword evidence="14" id="KW-1185">Reference proteome</keyword>
<keyword evidence="2" id="KW-0812">Transmembrane</keyword>